<evidence type="ECO:0000256" key="3">
    <source>
        <dbReference type="ARBA" id="ARBA00022729"/>
    </source>
</evidence>
<keyword evidence="3 6" id="KW-0732">Signal</keyword>
<evidence type="ECO:0000256" key="2">
    <source>
        <dbReference type="ARBA" id="ARBA00006275"/>
    </source>
</evidence>
<protein>
    <submittedName>
        <fullName evidence="9">RagB/SusD family nutrient uptake outer membrane protein</fullName>
    </submittedName>
</protein>
<feature type="domain" description="RagB/SusD" evidence="7">
    <location>
        <begin position="342"/>
        <end position="488"/>
    </location>
</feature>
<evidence type="ECO:0000256" key="5">
    <source>
        <dbReference type="ARBA" id="ARBA00023237"/>
    </source>
</evidence>
<proteinExistence type="inferred from homology"/>
<evidence type="ECO:0000313" key="9">
    <source>
        <dbReference type="EMBL" id="QEC78553.1"/>
    </source>
</evidence>
<comment type="similarity">
    <text evidence="2">Belongs to the SusD family.</text>
</comment>
<gene>
    <name evidence="9" type="ORF">FSB76_22345</name>
</gene>
<feature type="domain" description="SusD-like N-terminal" evidence="8">
    <location>
        <begin position="39"/>
        <end position="220"/>
    </location>
</feature>
<organism evidence="9 10">
    <name type="scientific">Mucilaginibacter ginsenosidivorax</name>
    <dbReference type="NCBI Taxonomy" id="862126"/>
    <lineage>
        <taxon>Bacteria</taxon>
        <taxon>Pseudomonadati</taxon>
        <taxon>Bacteroidota</taxon>
        <taxon>Sphingobacteriia</taxon>
        <taxon>Sphingobacteriales</taxon>
        <taxon>Sphingobacteriaceae</taxon>
        <taxon>Mucilaginibacter</taxon>
    </lineage>
</organism>
<dbReference type="InterPro" id="IPR033985">
    <property type="entry name" value="SusD-like_N"/>
</dbReference>
<dbReference type="InterPro" id="IPR012944">
    <property type="entry name" value="SusD_RagB_dom"/>
</dbReference>
<dbReference type="AlphaFoldDB" id="A0A5B8W497"/>
<dbReference type="CDD" id="cd08977">
    <property type="entry name" value="SusD"/>
    <property type="match status" value="1"/>
</dbReference>
<feature type="signal peptide" evidence="6">
    <location>
        <begin position="1"/>
        <end position="20"/>
    </location>
</feature>
<accession>A0A5B8W497</accession>
<feature type="chain" id="PRO_5022977216" evidence="6">
    <location>
        <begin position="21"/>
        <end position="490"/>
    </location>
</feature>
<evidence type="ECO:0000256" key="6">
    <source>
        <dbReference type="SAM" id="SignalP"/>
    </source>
</evidence>
<dbReference type="Proteomes" id="UP000321362">
    <property type="component" value="Chromosome"/>
</dbReference>
<dbReference type="OrthoDB" id="993981at2"/>
<dbReference type="GO" id="GO:0009279">
    <property type="term" value="C:cell outer membrane"/>
    <property type="evidence" value="ECO:0007669"/>
    <property type="project" value="UniProtKB-SubCell"/>
</dbReference>
<comment type="subcellular location">
    <subcellularLocation>
        <location evidence="1">Cell outer membrane</location>
    </subcellularLocation>
</comment>
<name>A0A5B8W497_9SPHI</name>
<evidence type="ECO:0000259" key="8">
    <source>
        <dbReference type="Pfam" id="PF14322"/>
    </source>
</evidence>
<dbReference type="PROSITE" id="PS51257">
    <property type="entry name" value="PROKAR_LIPOPROTEIN"/>
    <property type="match status" value="1"/>
</dbReference>
<evidence type="ECO:0000256" key="1">
    <source>
        <dbReference type="ARBA" id="ARBA00004442"/>
    </source>
</evidence>
<dbReference type="Pfam" id="PF07980">
    <property type="entry name" value="SusD_RagB"/>
    <property type="match status" value="1"/>
</dbReference>
<dbReference type="InterPro" id="IPR011990">
    <property type="entry name" value="TPR-like_helical_dom_sf"/>
</dbReference>
<dbReference type="EMBL" id="CP042437">
    <property type="protein sequence ID" value="QEC78553.1"/>
    <property type="molecule type" value="Genomic_DNA"/>
</dbReference>
<evidence type="ECO:0000259" key="7">
    <source>
        <dbReference type="Pfam" id="PF07980"/>
    </source>
</evidence>
<dbReference type="KEGG" id="mgk:FSB76_22345"/>
<dbReference type="Gene3D" id="1.25.40.390">
    <property type="match status" value="1"/>
</dbReference>
<keyword evidence="5" id="KW-0998">Cell outer membrane</keyword>
<dbReference type="SUPFAM" id="SSF48452">
    <property type="entry name" value="TPR-like"/>
    <property type="match status" value="1"/>
</dbReference>
<dbReference type="Pfam" id="PF14322">
    <property type="entry name" value="SusD-like_3"/>
    <property type="match status" value="1"/>
</dbReference>
<evidence type="ECO:0000313" key="10">
    <source>
        <dbReference type="Proteomes" id="UP000321362"/>
    </source>
</evidence>
<keyword evidence="4" id="KW-0472">Membrane</keyword>
<sequence>MMKYKIVLAGIMAAVLFSCKKSVLELPSQTALSTPIYFKSQADFQQAVNGAYAPLRTLYNNAWAMGELRADNSRYKFNPNDRGTIQAEYIADFTNDANNGIVAAKYVNDYQIIARVNQLLAPIDGVNFDAAVKNNIKGQAYFLRAFAYFDLVQYFGKVPLHLKPVGTLQETALPLSSVDSVYNQIISDAKLAASLLPNKAIQEKGRVTSGSAQTLLGNVYTVLKKWPEAETAFSSVVNSGQYSLIADYAAVFDPSNKNNAESVFEIQYQQGTDGYASNFIYQFLPQPISGAEISAVTGVTPENSLTIEGYNIPSPDIIAAYEAGDKRKPASIGAVSAGGVVYPYVKKYNHPHAQTGITNDNWPVYRYAEVLLFLAEVLNEQGKTSEAVKFLNQVRVRAGLTGTIAGTTADLRQAIINERRFELAFENKRWLDLVRTGQAVQVITAYGARIKANPQAYYFPAGITVAPAAFTTISLLFPIPNSEAALNPYF</sequence>
<evidence type="ECO:0000256" key="4">
    <source>
        <dbReference type="ARBA" id="ARBA00023136"/>
    </source>
</evidence>
<reference evidence="9 10" key="1">
    <citation type="journal article" date="2013" name="J. Microbiol.">
        <title>Mucilaginibacter ginsenosidivorax sp. nov., with ginsenoside converting activity isolated from sediment.</title>
        <authorList>
            <person name="Kim J.K."/>
            <person name="Choi T.E."/>
            <person name="Liu Q.M."/>
            <person name="Park H.Y."/>
            <person name="Yi T.H."/>
            <person name="Yoon M.H."/>
            <person name="Kim S.C."/>
            <person name="Im W.T."/>
        </authorList>
    </citation>
    <scope>NUCLEOTIDE SEQUENCE [LARGE SCALE GENOMIC DNA]</scope>
    <source>
        <strain evidence="9 10">KHI28</strain>
    </source>
</reference>
<keyword evidence="10" id="KW-1185">Reference proteome</keyword>